<name>A0A819HGJ4_9BILA</name>
<evidence type="ECO:0000313" key="4">
    <source>
        <dbReference type="Proteomes" id="UP000663866"/>
    </source>
</evidence>
<dbReference type="EMBL" id="CAJOBF010000977">
    <property type="protein sequence ID" value="CAF3896614.1"/>
    <property type="molecule type" value="Genomic_DNA"/>
</dbReference>
<evidence type="ECO:0000313" key="1">
    <source>
        <dbReference type="EMBL" id="CAF3896614.1"/>
    </source>
</evidence>
<evidence type="ECO:0000313" key="2">
    <source>
        <dbReference type="EMBL" id="CAF4375811.1"/>
    </source>
</evidence>
<proteinExistence type="predicted"/>
<dbReference type="Proteomes" id="UP000663866">
    <property type="component" value="Unassembled WGS sequence"/>
</dbReference>
<keyword evidence="4" id="KW-1185">Reference proteome</keyword>
<comment type="caution">
    <text evidence="1">The sequence shown here is derived from an EMBL/GenBank/DDBJ whole genome shotgun (WGS) entry which is preliminary data.</text>
</comment>
<protein>
    <submittedName>
        <fullName evidence="1">Uncharacterized protein</fullName>
    </submittedName>
</protein>
<dbReference type="AlphaFoldDB" id="A0A819HGJ4"/>
<accession>A0A819HGJ4</accession>
<sequence>MGLFYDQHKSLRFESLTFSNQRVTCLTQRFFDDITMNICRCLFGCAKHLTIIDCPSQNISSICRYISIMNQLEHLHIILRQPHIKSDTDVYLTVDKPVNKLLFDKKTIFFKTALVGVGDGLILNCILPKIMSSCTKSTESTLLEPRIGIVVDNIKCILGCMPNLIKLTLSIRDTPDVIFSNGPMFESILNEYVPHVRQFDYTMTHRIVDSTSIQDFIRWPMDNSKYRFKILSTSFSRSL</sequence>
<evidence type="ECO:0000313" key="3">
    <source>
        <dbReference type="Proteomes" id="UP000663842"/>
    </source>
</evidence>
<dbReference type="EMBL" id="CAJOBG010037236">
    <property type="protein sequence ID" value="CAF4375811.1"/>
    <property type="molecule type" value="Genomic_DNA"/>
</dbReference>
<reference evidence="1" key="1">
    <citation type="submission" date="2021-02" db="EMBL/GenBank/DDBJ databases">
        <authorList>
            <person name="Nowell W R."/>
        </authorList>
    </citation>
    <scope>NUCLEOTIDE SEQUENCE</scope>
</reference>
<dbReference type="Proteomes" id="UP000663842">
    <property type="component" value="Unassembled WGS sequence"/>
</dbReference>
<organism evidence="1 3">
    <name type="scientific">Rotaria magnacalcarata</name>
    <dbReference type="NCBI Taxonomy" id="392030"/>
    <lineage>
        <taxon>Eukaryota</taxon>
        <taxon>Metazoa</taxon>
        <taxon>Spiralia</taxon>
        <taxon>Gnathifera</taxon>
        <taxon>Rotifera</taxon>
        <taxon>Eurotatoria</taxon>
        <taxon>Bdelloidea</taxon>
        <taxon>Philodinida</taxon>
        <taxon>Philodinidae</taxon>
        <taxon>Rotaria</taxon>
    </lineage>
</organism>
<gene>
    <name evidence="2" type="ORF">OVN521_LOCUS33596</name>
    <name evidence="1" type="ORF">UXM345_LOCUS10298</name>
</gene>